<gene>
    <name evidence="3" type="ORF">ENP86_11835</name>
</gene>
<dbReference type="PANTHER" id="PTHR36194">
    <property type="entry name" value="S-LAYER-LIKE PROTEIN"/>
    <property type="match status" value="1"/>
</dbReference>
<accession>A0A7V0Z7X0</accession>
<evidence type="ECO:0000259" key="1">
    <source>
        <dbReference type="Pfam" id="PF08308"/>
    </source>
</evidence>
<reference evidence="3" key="1">
    <citation type="journal article" date="2020" name="mSystems">
        <title>Genome- and Community-Level Interaction Insights into Carbon Utilization and Element Cycling Functions of Hydrothermarchaeota in Hydrothermal Sediment.</title>
        <authorList>
            <person name="Zhou Z."/>
            <person name="Liu Y."/>
            <person name="Xu W."/>
            <person name="Pan J."/>
            <person name="Luo Z.H."/>
            <person name="Li M."/>
        </authorList>
    </citation>
    <scope>NUCLEOTIDE SEQUENCE [LARGE SCALE GENOMIC DNA]</scope>
    <source>
        <strain evidence="3">SpSt-258</strain>
    </source>
</reference>
<evidence type="ECO:0000313" key="3">
    <source>
        <dbReference type="EMBL" id="HDY60214.1"/>
    </source>
</evidence>
<dbReference type="AlphaFoldDB" id="A0A7V0Z7X0"/>
<comment type="caution">
    <text evidence="3">The sequence shown here is derived from an EMBL/GenBank/DDBJ whole genome shotgun (WGS) entry which is preliminary data.</text>
</comment>
<dbReference type="PANTHER" id="PTHR36194:SF1">
    <property type="entry name" value="S-LAYER-LIKE PROTEIN"/>
    <property type="match status" value="1"/>
</dbReference>
<organism evidence="3">
    <name type="scientific">candidate division WOR-3 bacterium</name>
    <dbReference type="NCBI Taxonomy" id="2052148"/>
    <lineage>
        <taxon>Bacteria</taxon>
        <taxon>Bacteria division WOR-3</taxon>
    </lineage>
</organism>
<dbReference type="Pfam" id="PF08308">
    <property type="entry name" value="PEGA"/>
    <property type="match status" value="1"/>
</dbReference>
<evidence type="ECO:0000259" key="2">
    <source>
        <dbReference type="Pfam" id="PF14326"/>
    </source>
</evidence>
<feature type="domain" description="PEGA" evidence="1">
    <location>
        <begin position="139"/>
        <end position="205"/>
    </location>
</feature>
<dbReference type="EMBL" id="DSKY01000022">
    <property type="protein sequence ID" value="HDY60214.1"/>
    <property type="molecule type" value="Genomic_DNA"/>
</dbReference>
<sequence>MLTTIFSVIIALNSQIDTINPVNLDIWLDKDDYTFYPGDRIKIFFKADRDCYVAIYDIDAGGRESLLFPPQGEDGYIKKGKVYELPPSDADYDYEVTGPEGIERIIILASTEEPPELSDSEGVFKREIELSIEEPEPAKLRIISTPPKCKIYIEEVKSGDRAYIGKTPRTIVLKPGEYIVEIKKWGYQTMKRRITLEPDGKRRVYVLLLPW</sequence>
<proteinExistence type="predicted"/>
<dbReference type="InterPro" id="IPR013229">
    <property type="entry name" value="PEGA"/>
</dbReference>
<dbReference type="Pfam" id="PF14326">
    <property type="entry name" value="DUF4384"/>
    <property type="match status" value="1"/>
</dbReference>
<protein>
    <submittedName>
        <fullName evidence="3">DUF4384 domain-containing protein</fullName>
    </submittedName>
</protein>
<feature type="domain" description="DUF4384" evidence="2">
    <location>
        <begin position="35"/>
        <end position="112"/>
    </location>
</feature>
<dbReference type="InterPro" id="IPR025493">
    <property type="entry name" value="DUF4384"/>
</dbReference>
<name>A0A7V0Z7X0_UNCW3</name>